<feature type="domain" description="Major facilitator superfamily (MFS) profile" evidence="8">
    <location>
        <begin position="1"/>
        <end position="397"/>
    </location>
</feature>
<feature type="transmembrane region" description="Helical" evidence="7">
    <location>
        <begin position="104"/>
        <end position="121"/>
    </location>
</feature>
<dbReference type="InterPro" id="IPR010290">
    <property type="entry name" value="TM_effector"/>
</dbReference>
<comment type="subcellular location">
    <subcellularLocation>
        <location evidence="1">Cell membrane</location>
        <topology evidence="1">Multi-pass membrane protein</topology>
    </subcellularLocation>
</comment>
<dbReference type="InterPro" id="IPR022324">
    <property type="entry name" value="Bacilysin_exporter_BacE_put"/>
</dbReference>
<dbReference type="SUPFAM" id="SSF103473">
    <property type="entry name" value="MFS general substrate transporter"/>
    <property type="match status" value="1"/>
</dbReference>
<gene>
    <name evidence="9" type="ORF">J2Z82_003755</name>
</gene>
<evidence type="ECO:0000256" key="7">
    <source>
        <dbReference type="SAM" id="Phobius"/>
    </source>
</evidence>
<evidence type="ECO:0000256" key="4">
    <source>
        <dbReference type="ARBA" id="ARBA00022692"/>
    </source>
</evidence>
<proteinExistence type="predicted"/>
<name>A0ABS4HIU4_9BACI</name>
<keyword evidence="5 7" id="KW-1133">Transmembrane helix</keyword>
<keyword evidence="3" id="KW-1003">Cell membrane</keyword>
<accession>A0ABS4HIU4</accession>
<dbReference type="EMBL" id="JAGGKK010000030">
    <property type="protein sequence ID" value="MBP1950783.1"/>
    <property type="molecule type" value="Genomic_DNA"/>
</dbReference>
<evidence type="ECO:0000256" key="5">
    <source>
        <dbReference type="ARBA" id="ARBA00022989"/>
    </source>
</evidence>
<evidence type="ECO:0000313" key="10">
    <source>
        <dbReference type="Proteomes" id="UP001519328"/>
    </source>
</evidence>
<sequence>MVFSVLRLRNFRNFFLSEIISGFGVGMSTIGANWFLLDQTNSTKLIGLMLSLNVIAGFLVAPLIGILTDKFNRKVIILWTYLVQSIILIGITSLLSISGFKIEYVYLFAVVNGMGWTTYISTSRSLVQEILSDQDYINGNSLVEISLQVGMFMAGAASGVIYKYFGFDFILIFNATAFIFSSIFLSKVKYNSITIDNKEESYRESFKNGVRYLADRPKIFFLGVVAIIPLASTMMFNVVLPGYVSDTVGGDSIVFGLSDMFYGIGGLLSGFIAAPVAKKISNNSTVILFFWISIGILLSFAFNSYVLVLFLGSVLFGLSNSSLRIVMNTTLMETVSKSFMGRAMSVWMAISLIIQAIASPVLGLLIDKFSPGVGFIALIGLMIIGFIIYFIVIRGVKQNQNTKYVRTG</sequence>
<dbReference type="Proteomes" id="UP001519328">
    <property type="component" value="Unassembled WGS sequence"/>
</dbReference>
<keyword evidence="2" id="KW-0813">Transport</keyword>
<dbReference type="InterPro" id="IPR036259">
    <property type="entry name" value="MFS_trans_sf"/>
</dbReference>
<dbReference type="PROSITE" id="PS50850">
    <property type="entry name" value="MFS"/>
    <property type="match status" value="1"/>
</dbReference>
<dbReference type="CDD" id="cd06173">
    <property type="entry name" value="MFS_MefA_like"/>
    <property type="match status" value="1"/>
</dbReference>
<comment type="caution">
    <text evidence="9">The sequence shown here is derived from an EMBL/GenBank/DDBJ whole genome shotgun (WGS) entry which is preliminary data.</text>
</comment>
<feature type="transmembrane region" description="Helical" evidence="7">
    <location>
        <begin position="260"/>
        <end position="277"/>
    </location>
</feature>
<dbReference type="RefSeq" id="WP_209482240.1">
    <property type="nucleotide sequence ID" value="NZ_JAGGKK010000030.1"/>
</dbReference>
<feature type="transmembrane region" description="Helical" evidence="7">
    <location>
        <begin position="219"/>
        <end position="240"/>
    </location>
</feature>
<dbReference type="Gene3D" id="1.20.1250.20">
    <property type="entry name" value="MFS general substrate transporter like domains"/>
    <property type="match status" value="1"/>
</dbReference>
<feature type="transmembrane region" description="Helical" evidence="7">
    <location>
        <begin position="284"/>
        <end position="302"/>
    </location>
</feature>
<feature type="transmembrane region" description="Helical" evidence="7">
    <location>
        <begin position="75"/>
        <end position="98"/>
    </location>
</feature>
<dbReference type="PRINTS" id="PR01988">
    <property type="entry name" value="EXPORTERBACE"/>
</dbReference>
<feature type="transmembrane region" description="Helical" evidence="7">
    <location>
        <begin position="167"/>
        <end position="185"/>
    </location>
</feature>
<evidence type="ECO:0000256" key="6">
    <source>
        <dbReference type="ARBA" id="ARBA00023136"/>
    </source>
</evidence>
<evidence type="ECO:0000256" key="1">
    <source>
        <dbReference type="ARBA" id="ARBA00004651"/>
    </source>
</evidence>
<evidence type="ECO:0000256" key="2">
    <source>
        <dbReference type="ARBA" id="ARBA00022448"/>
    </source>
</evidence>
<reference evidence="9 10" key="1">
    <citation type="submission" date="2021-03" db="EMBL/GenBank/DDBJ databases">
        <title>Genomic Encyclopedia of Type Strains, Phase IV (KMG-IV): sequencing the most valuable type-strain genomes for metagenomic binning, comparative biology and taxonomic classification.</title>
        <authorList>
            <person name="Goeker M."/>
        </authorList>
    </citation>
    <scope>NUCLEOTIDE SEQUENCE [LARGE SCALE GENOMIC DNA]</scope>
    <source>
        <strain evidence="9 10">DSM 21085</strain>
    </source>
</reference>
<feature type="transmembrane region" description="Helical" evidence="7">
    <location>
        <begin position="308"/>
        <end position="326"/>
    </location>
</feature>
<feature type="transmembrane region" description="Helical" evidence="7">
    <location>
        <begin position="346"/>
        <end position="366"/>
    </location>
</feature>
<protein>
    <submittedName>
        <fullName evidence="9">MFS family permease</fullName>
    </submittedName>
</protein>
<keyword evidence="10" id="KW-1185">Reference proteome</keyword>
<feature type="transmembrane region" description="Helical" evidence="7">
    <location>
        <begin position="48"/>
        <end position="68"/>
    </location>
</feature>
<evidence type="ECO:0000256" key="3">
    <source>
        <dbReference type="ARBA" id="ARBA00022475"/>
    </source>
</evidence>
<feature type="transmembrane region" description="Helical" evidence="7">
    <location>
        <begin position="372"/>
        <end position="393"/>
    </location>
</feature>
<keyword evidence="6 7" id="KW-0472">Membrane</keyword>
<organism evidence="9 10">
    <name type="scientific">Virgibacillus litoralis</name>
    <dbReference type="NCBI Taxonomy" id="578221"/>
    <lineage>
        <taxon>Bacteria</taxon>
        <taxon>Bacillati</taxon>
        <taxon>Bacillota</taxon>
        <taxon>Bacilli</taxon>
        <taxon>Bacillales</taxon>
        <taxon>Bacillaceae</taxon>
        <taxon>Virgibacillus</taxon>
    </lineage>
</organism>
<dbReference type="InterPro" id="IPR020846">
    <property type="entry name" value="MFS_dom"/>
</dbReference>
<feature type="transmembrane region" description="Helical" evidence="7">
    <location>
        <begin position="14"/>
        <end position="36"/>
    </location>
</feature>
<evidence type="ECO:0000259" key="8">
    <source>
        <dbReference type="PROSITE" id="PS50850"/>
    </source>
</evidence>
<dbReference type="Pfam" id="PF05977">
    <property type="entry name" value="MFS_3"/>
    <property type="match status" value="1"/>
</dbReference>
<evidence type="ECO:0000313" key="9">
    <source>
        <dbReference type="EMBL" id="MBP1950783.1"/>
    </source>
</evidence>
<keyword evidence="4 7" id="KW-0812">Transmembrane</keyword>
<dbReference type="PANTHER" id="PTHR23513">
    <property type="entry name" value="INTEGRAL MEMBRANE EFFLUX PROTEIN-RELATED"/>
    <property type="match status" value="1"/>
</dbReference>
<dbReference type="PANTHER" id="PTHR23513:SF11">
    <property type="entry name" value="STAPHYLOFERRIN A TRANSPORTER"/>
    <property type="match status" value="1"/>
</dbReference>